<dbReference type="InterPro" id="IPR011990">
    <property type="entry name" value="TPR-like_helical_dom_sf"/>
</dbReference>
<dbReference type="GO" id="GO:0007165">
    <property type="term" value="P:signal transduction"/>
    <property type="evidence" value="ECO:0007669"/>
    <property type="project" value="InterPro"/>
</dbReference>
<dbReference type="Gene3D" id="3.40.50.10140">
    <property type="entry name" value="Toll/interleukin-1 receptor homology (TIR) domain"/>
    <property type="match status" value="1"/>
</dbReference>
<proteinExistence type="predicted"/>
<feature type="domain" description="TIR" evidence="1">
    <location>
        <begin position="14"/>
        <end position="103"/>
    </location>
</feature>
<dbReference type="eggNOG" id="COG0457">
    <property type="taxonomic scope" value="Bacteria"/>
</dbReference>
<dbReference type="AlphaFoldDB" id="A0A1W6SLJ2"/>
<protein>
    <recommendedName>
        <fullName evidence="1">TIR domain-containing protein</fullName>
    </recommendedName>
</protein>
<keyword evidence="3" id="KW-1185">Reference proteome</keyword>
<dbReference type="InterPro" id="IPR000157">
    <property type="entry name" value="TIR_dom"/>
</dbReference>
<name>A0A1W6SLJ2_9PROT</name>
<accession>A0A1W6SLJ2</accession>
<evidence type="ECO:0000313" key="3">
    <source>
        <dbReference type="Proteomes" id="UP000012179"/>
    </source>
</evidence>
<dbReference type="EMBL" id="CP021106">
    <property type="protein sequence ID" value="ARO86660.1"/>
    <property type="molecule type" value="Genomic_DNA"/>
</dbReference>
<dbReference type="Pfam" id="PF13676">
    <property type="entry name" value="TIR_2"/>
    <property type="match status" value="1"/>
</dbReference>
<evidence type="ECO:0000313" key="2">
    <source>
        <dbReference type="EMBL" id="ARO86660.1"/>
    </source>
</evidence>
<dbReference type="Gene3D" id="1.25.40.10">
    <property type="entry name" value="Tetratricopeptide repeat domain"/>
    <property type="match status" value="1"/>
</dbReference>
<dbReference type="SUPFAM" id="SSF48452">
    <property type="entry name" value="TPR-like"/>
    <property type="match status" value="1"/>
</dbReference>
<dbReference type="Gene3D" id="3.40.50.300">
    <property type="entry name" value="P-loop containing nucleotide triphosphate hydrolases"/>
    <property type="match status" value="1"/>
</dbReference>
<sequence length="843" mass="95914">MHFPHRGQNMTKAFLSHSSSDKEFVRAVANGLGRQFCLFDEQVFDTGETFKLSIEKHLDDSSIFVLFASSESVKRMWIEFEINEAWYRILEGRISRALVFLIDSSIGHEALPPWLSRAKVSRTNAPKIVAREIRQHLDELIRTEQHPYFEGRSDDIGHLQKLLRPIGEPAPRVVGIYGLPNIGKKTFIRKTAQLILSFNRIITVQIEESDGLPDIAIKIANLLEPYSTKAGFDEIVARIKSENKEQLLKRMISDFRVAVENKEMPVLIDDGGVFTSDGFFTDIAKMLIDALKDQGELYIFLVSTRKPIENLLSMQLKPLAIDAVKRLVAEISSTMKPPLTINQISELAEYVNGYPPSAYYAVDQARAYGIDSVLADKHRLVQFRTAVFVKYINSQLMTEEQKSILLTLARYSPLPLQVLADTQGYDAAKLAGDIMILVDRSLIVPNESGLYSIAAPVADAVASEFLSSSDVNHQAIYDSLKILLDDENLELPRLDLYRLLFRASVRSGSKDSTAFHMTNDLIRLTEDYYHRRDYKRCIETAKLALTEAPKSYSARDFLIRSFIQEEQWESAESEIRELEKFASPRDVQFLLGFLERKRGRLQKAITYFLNAEKLGRSGVALKREIASCYYHNDQISEAKKYVNEALATNKDNRFVVDLSIQIAIREGDEQAARSGIEKLAVLDVEPFVKHRLSTVELRFGNIKEALKSARESVEAFDNDRPTFGILAQLATCLTRVGLFDEADVTIQRLSRLYVNQRPDIRLGLACRLEIERKRFSKALEILDNVKDITPIIYEAMRRDAIAGELAIGTMPDEKRIRYQHELDTLNKELSTYDPNEAWFTLIS</sequence>
<dbReference type="SUPFAM" id="SSF52540">
    <property type="entry name" value="P-loop containing nucleoside triphosphate hydrolases"/>
    <property type="match status" value="1"/>
</dbReference>
<gene>
    <name evidence="2" type="ORF">EBAPG3_002075</name>
</gene>
<reference evidence="2 3" key="1">
    <citation type="journal article" date="2015" name="Int. J. Syst. Evol. Microbiol.">
        <title>Nitrosospira lacus sp. nov., a psychrotolerant, ammonia-oxidizing bacterium from sandy lake sediment.</title>
        <authorList>
            <person name="Urakawa H."/>
            <person name="Garcia J.C."/>
            <person name="Nielsen J.L."/>
            <person name="Le V.Q."/>
            <person name="Kozlowski J.A."/>
            <person name="Stein L.Y."/>
            <person name="Lim C.K."/>
            <person name="Pommerening-Roser A."/>
            <person name="Martens-Habbena W."/>
            <person name="Stahl D.A."/>
            <person name="Klotz M.G."/>
        </authorList>
    </citation>
    <scope>NUCLEOTIDE SEQUENCE [LARGE SCALE GENOMIC DNA]</scope>
    <source>
        <strain evidence="2 3">APG3</strain>
    </source>
</reference>
<dbReference type="KEGG" id="nlc:EBAPG3_002075"/>
<dbReference type="SMART" id="SM00028">
    <property type="entry name" value="TPR"/>
    <property type="match status" value="4"/>
</dbReference>
<dbReference type="SUPFAM" id="SSF52200">
    <property type="entry name" value="Toll/Interleukin receptor TIR domain"/>
    <property type="match status" value="1"/>
</dbReference>
<dbReference type="Proteomes" id="UP000012179">
    <property type="component" value="Chromosome"/>
</dbReference>
<evidence type="ECO:0000259" key="1">
    <source>
        <dbReference type="Pfam" id="PF13676"/>
    </source>
</evidence>
<dbReference type="InterPro" id="IPR027417">
    <property type="entry name" value="P-loop_NTPase"/>
</dbReference>
<dbReference type="InterPro" id="IPR019734">
    <property type="entry name" value="TPR_rpt"/>
</dbReference>
<organism evidence="2 3">
    <name type="scientific">Nitrosospira lacus</name>
    <dbReference type="NCBI Taxonomy" id="1288494"/>
    <lineage>
        <taxon>Bacteria</taxon>
        <taxon>Pseudomonadati</taxon>
        <taxon>Pseudomonadota</taxon>
        <taxon>Betaproteobacteria</taxon>
        <taxon>Nitrosomonadales</taxon>
        <taxon>Nitrosomonadaceae</taxon>
        <taxon>Nitrosospira</taxon>
    </lineage>
</organism>
<dbReference type="InterPro" id="IPR035897">
    <property type="entry name" value="Toll_tir_struct_dom_sf"/>
</dbReference>